<evidence type="ECO:0000259" key="2">
    <source>
        <dbReference type="Pfam" id="PF00156"/>
    </source>
</evidence>
<protein>
    <submittedName>
        <fullName evidence="3">Competence protein ComFC</fullName>
    </submittedName>
</protein>
<evidence type="ECO:0000256" key="1">
    <source>
        <dbReference type="ARBA" id="ARBA00008007"/>
    </source>
</evidence>
<comment type="similarity">
    <text evidence="1">Belongs to the ComF/GntX family.</text>
</comment>
<dbReference type="Gene3D" id="3.40.50.2020">
    <property type="match status" value="1"/>
</dbReference>
<dbReference type="InterPro" id="IPR051910">
    <property type="entry name" value="ComF/GntX_DNA_util-trans"/>
</dbReference>
<dbReference type="InterPro" id="IPR029057">
    <property type="entry name" value="PRTase-like"/>
</dbReference>
<evidence type="ECO:0000313" key="4">
    <source>
        <dbReference type="Proteomes" id="UP000823486"/>
    </source>
</evidence>
<sequence>MNNCLYCTYELESSITWYTILKRESREPQFCEECTSRFEIISGARCKVCSRSLYHLEEQFVIDGLCLDCHRWEQNPEWQNVLSKNLSLYTYNEFLQDLIARFKYRGDYILIEGFKKMLLKVSTELNFDIAVPIPLSSERLFERGFNQSEAGLVSMGLKPVHALSRSHSEKQSKKTRQERIHHEQIFLLVDGMDLKGKSVLIFDDIYTTGSTLRHASRILKEAGAEEVSSITLARG</sequence>
<gene>
    <name evidence="3" type="ORF">JOC77_000284</name>
</gene>
<dbReference type="EMBL" id="JAFBFI010000001">
    <property type="protein sequence ID" value="MBM7690881.1"/>
    <property type="molecule type" value="Genomic_DNA"/>
</dbReference>
<comment type="caution">
    <text evidence="3">The sequence shown here is derived from an EMBL/GenBank/DDBJ whole genome shotgun (WGS) entry which is preliminary data.</text>
</comment>
<accession>A0ABS2QEZ2</accession>
<dbReference type="Pfam" id="PF00156">
    <property type="entry name" value="Pribosyltran"/>
    <property type="match status" value="1"/>
</dbReference>
<evidence type="ECO:0000313" key="3">
    <source>
        <dbReference type="EMBL" id="MBM7690881.1"/>
    </source>
</evidence>
<dbReference type="PANTHER" id="PTHR47505:SF1">
    <property type="entry name" value="DNA UTILIZATION PROTEIN YHGH"/>
    <property type="match status" value="1"/>
</dbReference>
<dbReference type="Proteomes" id="UP000823486">
    <property type="component" value="Unassembled WGS sequence"/>
</dbReference>
<keyword evidence="4" id="KW-1185">Reference proteome</keyword>
<dbReference type="SUPFAM" id="SSF53271">
    <property type="entry name" value="PRTase-like"/>
    <property type="match status" value="1"/>
</dbReference>
<dbReference type="PANTHER" id="PTHR47505">
    <property type="entry name" value="DNA UTILIZATION PROTEIN YHGH"/>
    <property type="match status" value="1"/>
</dbReference>
<reference evidence="3 4" key="1">
    <citation type="submission" date="2021-01" db="EMBL/GenBank/DDBJ databases">
        <title>Genomic Encyclopedia of Type Strains, Phase IV (KMG-IV): sequencing the most valuable type-strain genomes for metagenomic binning, comparative biology and taxonomic classification.</title>
        <authorList>
            <person name="Goeker M."/>
        </authorList>
    </citation>
    <scope>NUCLEOTIDE SEQUENCE [LARGE SCALE GENOMIC DNA]</scope>
    <source>
        <strain evidence="3 4">DSM 105482</strain>
    </source>
</reference>
<feature type="domain" description="Phosphoribosyltransferase" evidence="2">
    <location>
        <begin position="170"/>
        <end position="234"/>
    </location>
</feature>
<name>A0ABS2QEZ2_9BACI</name>
<dbReference type="CDD" id="cd06223">
    <property type="entry name" value="PRTases_typeI"/>
    <property type="match status" value="1"/>
</dbReference>
<organism evidence="3 4">
    <name type="scientific">Peribacillus deserti</name>
    <dbReference type="NCBI Taxonomy" id="673318"/>
    <lineage>
        <taxon>Bacteria</taxon>
        <taxon>Bacillati</taxon>
        <taxon>Bacillota</taxon>
        <taxon>Bacilli</taxon>
        <taxon>Bacillales</taxon>
        <taxon>Bacillaceae</taxon>
        <taxon>Peribacillus</taxon>
    </lineage>
</organism>
<dbReference type="InterPro" id="IPR000836">
    <property type="entry name" value="PRTase_dom"/>
</dbReference>
<proteinExistence type="inferred from homology"/>
<dbReference type="RefSeq" id="WP_204537605.1">
    <property type="nucleotide sequence ID" value="NZ_JAFBFI010000001.1"/>
</dbReference>